<feature type="chain" id="PRO_5046122362" evidence="1">
    <location>
        <begin position="24"/>
        <end position="75"/>
    </location>
</feature>
<keyword evidence="3" id="KW-1185">Reference proteome</keyword>
<name>A0ABV4FLW7_9BRAD</name>
<sequence>MSRILAVLFVVMFPLVFAVEARAQVHSPAAKMSSDNGQCPIGSCAMDGSAFAKHRKYCSPANCLNNRFKRKQTQR</sequence>
<protein>
    <submittedName>
        <fullName evidence="2">Low-complexity protein</fullName>
    </submittedName>
</protein>
<accession>A0ABV4FLW7</accession>
<gene>
    <name evidence="2" type="ORF">ABIG07_001511</name>
</gene>
<evidence type="ECO:0000256" key="1">
    <source>
        <dbReference type="SAM" id="SignalP"/>
    </source>
</evidence>
<evidence type="ECO:0000313" key="2">
    <source>
        <dbReference type="EMBL" id="MEY9452563.1"/>
    </source>
</evidence>
<evidence type="ECO:0000313" key="3">
    <source>
        <dbReference type="Proteomes" id="UP001565369"/>
    </source>
</evidence>
<organism evidence="2 3">
    <name type="scientific">Bradyrhizobium ottawaense</name>
    <dbReference type="NCBI Taxonomy" id="931866"/>
    <lineage>
        <taxon>Bacteria</taxon>
        <taxon>Pseudomonadati</taxon>
        <taxon>Pseudomonadota</taxon>
        <taxon>Alphaproteobacteria</taxon>
        <taxon>Hyphomicrobiales</taxon>
        <taxon>Nitrobacteraceae</taxon>
        <taxon>Bradyrhizobium</taxon>
    </lineage>
</organism>
<reference evidence="2 3" key="1">
    <citation type="submission" date="2024-07" db="EMBL/GenBank/DDBJ databases">
        <title>Genomic Encyclopedia of Type Strains, Phase V (KMG-V): Genome sequencing to study the core and pangenomes of soil and plant-associated prokaryotes.</title>
        <authorList>
            <person name="Whitman W."/>
        </authorList>
    </citation>
    <scope>NUCLEOTIDE SEQUENCE [LARGE SCALE GENOMIC DNA]</scope>
    <source>
        <strain evidence="2 3">USDA 152</strain>
    </source>
</reference>
<feature type="signal peptide" evidence="1">
    <location>
        <begin position="1"/>
        <end position="23"/>
    </location>
</feature>
<dbReference type="EMBL" id="JBGBZJ010000003">
    <property type="protein sequence ID" value="MEY9452563.1"/>
    <property type="molecule type" value="Genomic_DNA"/>
</dbReference>
<keyword evidence="1" id="KW-0732">Signal</keyword>
<proteinExistence type="predicted"/>
<comment type="caution">
    <text evidence="2">The sequence shown here is derived from an EMBL/GenBank/DDBJ whole genome shotgun (WGS) entry which is preliminary data.</text>
</comment>
<dbReference type="Proteomes" id="UP001565369">
    <property type="component" value="Unassembled WGS sequence"/>
</dbReference>